<dbReference type="GO" id="GO:0006357">
    <property type="term" value="P:regulation of transcription by RNA polymerase II"/>
    <property type="evidence" value="ECO:0007669"/>
    <property type="project" value="InterPro"/>
</dbReference>
<organism evidence="4 5">
    <name type="scientific">Lophiotrema nucula</name>
    <dbReference type="NCBI Taxonomy" id="690887"/>
    <lineage>
        <taxon>Eukaryota</taxon>
        <taxon>Fungi</taxon>
        <taxon>Dikarya</taxon>
        <taxon>Ascomycota</taxon>
        <taxon>Pezizomycotina</taxon>
        <taxon>Dothideomycetes</taxon>
        <taxon>Pleosporomycetidae</taxon>
        <taxon>Pleosporales</taxon>
        <taxon>Lophiotremataceae</taxon>
        <taxon>Lophiotrema</taxon>
    </lineage>
</organism>
<dbReference type="Pfam" id="PF16899">
    <property type="entry name" value="Cyclin_C_2"/>
    <property type="match status" value="1"/>
</dbReference>
<feature type="domain" description="Cyclin C-terminal" evidence="3">
    <location>
        <begin position="190"/>
        <end position="321"/>
    </location>
</feature>
<protein>
    <submittedName>
        <fullName evidence="4">Cyclin-like protein</fullName>
    </submittedName>
</protein>
<keyword evidence="1" id="KW-0195">Cyclin</keyword>
<dbReference type="InterPro" id="IPR043198">
    <property type="entry name" value="Cyclin/Ssn8"/>
</dbReference>
<evidence type="ECO:0000313" key="5">
    <source>
        <dbReference type="Proteomes" id="UP000799770"/>
    </source>
</evidence>
<gene>
    <name evidence="4" type="ORF">BDV96DRAFT_498477</name>
</gene>
<evidence type="ECO:0000313" key="4">
    <source>
        <dbReference type="EMBL" id="KAF2112010.1"/>
    </source>
</evidence>
<dbReference type="Gene3D" id="1.10.472.10">
    <property type="entry name" value="Cyclin-like"/>
    <property type="match status" value="2"/>
</dbReference>
<dbReference type="EMBL" id="ML977332">
    <property type="protein sequence ID" value="KAF2112010.1"/>
    <property type="molecule type" value="Genomic_DNA"/>
</dbReference>
<feature type="region of interest" description="Disordered" evidence="2">
    <location>
        <begin position="373"/>
        <end position="404"/>
    </location>
</feature>
<keyword evidence="5" id="KW-1185">Reference proteome</keyword>
<dbReference type="OrthoDB" id="340962at2759"/>
<dbReference type="GO" id="GO:0016538">
    <property type="term" value="F:cyclin-dependent protein serine/threonine kinase regulator activity"/>
    <property type="evidence" value="ECO:0007669"/>
    <property type="project" value="InterPro"/>
</dbReference>
<dbReference type="Proteomes" id="UP000799770">
    <property type="component" value="Unassembled WGS sequence"/>
</dbReference>
<dbReference type="CDD" id="cd20524">
    <property type="entry name" value="CYCLIN_CCNH_rpt1"/>
    <property type="match status" value="1"/>
</dbReference>
<feature type="compositionally biased region" description="Polar residues" evidence="2">
    <location>
        <begin position="56"/>
        <end position="72"/>
    </location>
</feature>
<name>A0A6A5YY29_9PLEO</name>
<reference evidence="4" key="1">
    <citation type="journal article" date="2020" name="Stud. Mycol.">
        <title>101 Dothideomycetes genomes: a test case for predicting lifestyles and emergence of pathogens.</title>
        <authorList>
            <person name="Haridas S."/>
            <person name="Albert R."/>
            <person name="Binder M."/>
            <person name="Bloem J."/>
            <person name="Labutti K."/>
            <person name="Salamov A."/>
            <person name="Andreopoulos B."/>
            <person name="Baker S."/>
            <person name="Barry K."/>
            <person name="Bills G."/>
            <person name="Bluhm B."/>
            <person name="Cannon C."/>
            <person name="Castanera R."/>
            <person name="Culley D."/>
            <person name="Daum C."/>
            <person name="Ezra D."/>
            <person name="Gonzalez J."/>
            <person name="Henrissat B."/>
            <person name="Kuo A."/>
            <person name="Liang C."/>
            <person name="Lipzen A."/>
            <person name="Lutzoni F."/>
            <person name="Magnuson J."/>
            <person name="Mondo S."/>
            <person name="Nolan M."/>
            <person name="Ohm R."/>
            <person name="Pangilinan J."/>
            <person name="Park H.-J."/>
            <person name="Ramirez L."/>
            <person name="Alfaro M."/>
            <person name="Sun H."/>
            <person name="Tritt A."/>
            <person name="Yoshinaga Y."/>
            <person name="Zwiers L.-H."/>
            <person name="Turgeon B."/>
            <person name="Goodwin S."/>
            <person name="Spatafora J."/>
            <person name="Crous P."/>
            <person name="Grigoriev I."/>
        </authorList>
    </citation>
    <scope>NUCLEOTIDE SEQUENCE</scope>
    <source>
        <strain evidence="4">CBS 627.86</strain>
    </source>
</reference>
<accession>A0A6A5YY29</accession>
<proteinExistence type="predicted"/>
<evidence type="ECO:0000259" key="3">
    <source>
        <dbReference type="Pfam" id="PF16899"/>
    </source>
</evidence>
<evidence type="ECO:0000256" key="2">
    <source>
        <dbReference type="SAM" id="MobiDB-lite"/>
    </source>
</evidence>
<dbReference type="PANTHER" id="PTHR10026">
    <property type="entry name" value="CYCLIN"/>
    <property type="match status" value="1"/>
</dbReference>
<feature type="region of interest" description="Disordered" evidence="2">
    <location>
        <begin position="46"/>
        <end position="72"/>
    </location>
</feature>
<feature type="compositionally biased region" description="Basic and acidic residues" evidence="2">
    <location>
        <begin position="373"/>
        <end position="382"/>
    </location>
</feature>
<dbReference type="InterPro" id="IPR036915">
    <property type="entry name" value="Cyclin-like_sf"/>
</dbReference>
<dbReference type="AlphaFoldDB" id="A0A6A5YY29"/>
<dbReference type="CDD" id="cd20525">
    <property type="entry name" value="CYCLIN_CCNH_rpt2"/>
    <property type="match status" value="1"/>
</dbReference>
<dbReference type="SUPFAM" id="SSF47954">
    <property type="entry name" value="Cyclin-like"/>
    <property type="match status" value="2"/>
</dbReference>
<evidence type="ECO:0000256" key="1">
    <source>
        <dbReference type="ARBA" id="ARBA00023127"/>
    </source>
</evidence>
<dbReference type="InterPro" id="IPR031658">
    <property type="entry name" value="Cyclin_C_2"/>
</dbReference>
<sequence length="428" mass="48067">MRLTEDDLYRTSTQYKHWSFTPAQLADQRKTTNISASERVKQNVARKRAAKAFDTPTASDNGSGVDTNGANTPLRTVDREVNCLTVAEEKKLVDTFCERALELGTFLNFPTEVTATGIQFLRRFYLFNSPMTYEPQTISRTAMFFANKVEGAHLTLEKYVASFPKATAEQVLAPEYLIVQGLRFQFQVRHPFHGLKGGHLEMMEMSRGNAEPLPASEKTKEEIQEELFQLPRKPNGPAQDMTVKQLQGRMGNAYALASKILKGPAQLTDAYFLYTPSQIWLAAHLLADEPLTLFYLSTKQALDSPLLQKLLAVIRECAALLSSHHSYTSDQTSPAEKAARDKAEKEEVQKLIKKLKQCRDPDKIDLVKLNQAQKRDAVKSEDGGSGLEESKAKRRKLGREKYEKEADEFFGPELGKKNVAVDVETKGV</sequence>